<proteinExistence type="predicted"/>
<organism evidence="1 2">
    <name type="scientific">Falsiroseomonas stagni DSM 19981</name>
    <dbReference type="NCBI Taxonomy" id="1123062"/>
    <lineage>
        <taxon>Bacteria</taxon>
        <taxon>Pseudomonadati</taxon>
        <taxon>Pseudomonadota</taxon>
        <taxon>Alphaproteobacteria</taxon>
        <taxon>Acetobacterales</taxon>
        <taxon>Roseomonadaceae</taxon>
        <taxon>Falsiroseomonas</taxon>
    </lineage>
</organism>
<dbReference type="GO" id="GO:0016787">
    <property type="term" value="F:hydrolase activity"/>
    <property type="evidence" value="ECO:0007669"/>
    <property type="project" value="UniProtKB-KW"/>
</dbReference>
<reference evidence="1 2" key="1">
    <citation type="submission" date="2016-10" db="EMBL/GenBank/DDBJ databases">
        <authorList>
            <person name="de Groot N.N."/>
        </authorList>
    </citation>
    <scope>NUCLEOTIDE SEQUENCE [LARGE SCALE GENOMIC DNA]</scope>
    <source>
        <strain evidence="1 2">DSM 19981</strain>
    </source>
</reference>
<dbReference type="EMBL" id="FOSQ01000009">
    <property type="protein sequence ID" value="SFK88008.1"/>
    <property type="molecule type" value="Genomic_DNA"/>
</dbReference>
<dbReference type="Pfam" id="PF06267">
    <property type="entry name" value="DUF1028"/>
    <property type="match status" value="1"/>
</dbReference>
<dbReference type="AlphaFoldDB" id="A0A1I4D346"/>
<dbReference type="Proteomes" id="UP000199473">
    <property type="component" value="Unassembled WGS sequence"/>
</dbReference>
<dbReference type="InterPro" id="IPR029055">
    <property type="entry name" value="Ntn_hydrolases_N"/>
</dbReference>
<keyword evidence="1" id="KW-0378">Hydrolase</keyword>
<dbReference type="Gene3D" id="3.60.20.10">
    <property type="entry name" value="Glutamine Phosphoribosylpyrophosphate, subunit 1, domain 1"/>
    <property type="match status" value="1"/>
</dbReference>
<name>A0A1I4D346_9PROT</name>
<dbReference type="PANTHER" id="PTHR39328:SF1">
    <property type="entry name" value="BLL2871 PROTEIN"/>
    <property type="match status" value="1"/>
</dbReference>
<keyword evidence="2" id="KW-1185">Reference proteome</keyword>
<evidence type="ECO:0000313" key="1">
    <source>
        <dbReference type="EMBL" id="SFK88008.1"/>
    </source>
</evidence>
<dbReference type="InterPro" id="IPR010430">
    <property type="entry name" value="DUF1028"/>
</dbReference>
<evidence type="ECO:0000313" key="2">
    <source>
        <dbReference type="Proteomes" id="UP000199473"/>
    </source>
</evidence>
<dbReference type="SUPFAM" id="SSF56235">
    <property type="entry name" value="N-terminal nucleophile aminohydrolases (Ntn hydrolases)"/>
    <property type="match status" value="1"/>
</dbReference>
<dbReference type="PANTHER" id="PTHR39328">
    <property type="entry name" value="BLL2871 PROTEIN"/>
    <property type="match status" value="1"/>
</dbReference>
<sequence>MTWSVVAHDPETGAFAVAVTTCAFAVGASCPFVRSGVGAVSTQSMTNRYLGPAVLDGMARGLSPAAAIESALAADEGRGLRQIHAVDRHGRSAAYTGKNCVEWCGDVTSAHVSFAGNMLAGPAVLADTYAAFAANHDLKLAERLLAALDAGEAAGGDRRGRQSAALVLTTTEDFPDLSIRVDDHPLPLVELRRLYDIWKRERAPHLREQPSKSRPSGITDLDIIEGRWIRQGLDIRLRR</sequence>
<dbReference type="STRING" id="1123062.SAMN02745775_109137"/>
<dbReference type="OrthoDB" id="9790012at2"/>
<dbReference type="RefSeq" id="WP_092961822.1">
    <property type="nucleotide sequence ID" value="NZ_FOSQ01000009.1"/>
</dbReference>
<protein>
    <submittedName>
        <fullName evidence="1">Uncharacterized conserved protein, Ntn-hydrolase superfamily</fullName>
    </submittedName>
</protein>
<accession>A0A1I4D346</accession>
<gene>
    <name evidence="1" type="ORF">SAMN02745775_109137</name>
</gene>